<reference evidence="1 2" key="1">
    <citation type="submission" date="2016-11" db="EMBL/GenBank/DDBJ databases">
        <title>Mixed transmission modes and dynamic genome evolution in an obligate animal-bacterial symbiosis.</title>
        <authorList>
            <person name="Russell S.L."/>
            <person name="Corbett-Detig R.B."/>
            <person name="Cavanaugh C.M."/>
        </authorList>
    </citation>
    <scope>NUCLEOTIDE SEQUENCE [LARGE SCALE GENOMIC DNA]</scope>
    <source>
        <strain evidence="1">Sp-SM6</strain>
    </source>
</reference>
<organism evidence="1 2">
    <name type="scientific">Solemya elarraichensis gill symbiont</name>
    <dbReference type="NCBI Taxonomy" id="1918949"/>
    <lineage>
        <taxon>Bacteria</taxon>
        <taxon>Pseudomonadati</taxon>
        <taxon>Pseudomonadota</taxon>
        <taxon>Gammaproteobacteria</taxon>
        <taxon>sulfur-oxidizing symbionts</taxon>
    </lineage>
</organism>
<name>A0A1T2L0H4_9GAMM</name>
<dbReference type="EMBL" id="MPRK01000169">
    <property type="protein sequence ID" value="OOZ38564.1"/>
    <property type="molecule type" value="Genomic_DNA"/>
</dbReference>
<evidence type="ECO:0000313" key="2">
    <source>
        <dbReference type="Proteomes" id="UP000190198"/>
    </source>
</evidence>
<gene>
    <name evidence="1" type="ORF">BOW52_08315</name>
</gene>
<dbReference type="AlphaFoldDB" id="A0A1T2L0H4"/>
<proteinExistence type="predicted"/>
<sequence length="200" mass="23427">MTDSRSSRWHIENPAQGMNKNLKLFQIFYNDETRQQLDPGFIALDNRANTRPDWAEYWPIRQVLLNNQFSDNDYIGFFSPRFYEKTGCNSEQVKDVVTNGGDEIFSFSPFFDHSALHLNPFEQGERYHPGLITSFESLSGELDIELNPREIVCDHTTTIFSNYFVASYEIWKRWLAMTEIIFRICEENITPLGQKMQACL</sequence>
<dbReference type="Proteomes" id="UP000190198">
    <property type="component" value="Unassembled WGS sequence"/>
</dbReference>
<comment type="caution">
    <text evidence="1">The sequence shown here is derived from an EMBL/GenBank/DDBJ whole genome shotgun (WGS) entry which is preliminary data.</text>
</comment>
<keyword evidence="2" id="KW-1185">Reference proteome</keyword>
<dbReference type="RefSeq" id="WP_078477278.1">
    <property type="nucleotide sequence ID" value="NZ_MPRK01000169.1"/>
</dbReference>
<protein>
    <submittedName>
        <fullName evidence="1">Uncharacterized protein</fullName>
    </submittedName>
</protein>
<evidence type="ECO:0000313" key="1">
    <source>
        <dbReference type="EMBL" id="OOZ38564.1"/>
    </source>
</evidence>
<accession>A0A1T2L0H4</accession>
<dbReference type="OrthoDB" id="9179784at2"/>